<evidence type="ECO:0000313" key="3">
    <source>
        <dbReference type="EMBL" id="MEK8132291.1"/>
    </source>
</evidence>
<evidence type="ECO:0000256" key="2">
    <source>
        <dbReference type="SAM" id="Phobius"/>
    </source>
</evidence>
<evidence type="ECO:0000256" key="1">
    <source>
        <dbReference type="SAM" id="MobiDB-lite"/>
    </source>
</evidence>
<feature type="transmembrane region" description="Helical" evidence="2">
    <location>
        <begin position="281"/>
        <end position="303"/>
    </location>
</feature>
<feature type="region of interest" description="Disordered" evidence="1">
    <location>
        <begin position="343"/>
        <end position="384"/>
    </location>
</feature>
<accession>A0ABU9DTT2</accession>
<dbReference type="PANTHER" id="PTHR33133">
    <property type="entry name" value="OS08G0107100 PROTEIN-RELATED"/>
    <property type="match status" value="1"/>
</dbReference>
<name>A0ABU9DTT2_9BACL</name>
<dbReference type="Proteomes" id="UP001469365">
    <property type="component" value="Unassembled WGS sequence"/>
</dbReference>
<keyword evidence="4" id="KW-1185">Reference proteome</keyword>
<feature type="transmembrane region" description="Helical" evidence="2">
    <location>
        <begin position="189"/>
        <end position="213"/>
    </location>
</feature>
<organism evidence="3 4">
    <name type="scientific">Paenibacillus filicis</name>
    <dbReference type="NCBI Taxonomy" id="669464"/>
    <lineage>
        <taxon>Bacteria</taxon>
        <taxon>Bacillati</taxon>
        <taxon>Bacillota</taxon>
        <taxon>Bacilli</taxon>
        <taxon>Bacillales</taxon>
        <taxon>Paenibacillaceae</taxon>
        <taxon>Paenibacillus</taxon>
    </lineage>
</organism>
<proteinExistence type="predicted"/>
<feature type="compositionally biased region" description="Low complexity" evidence="1">
    <location>
        <begin position="351"/>
        <end position="366"/>
    </location>
</feature>
<feature type="transmembrane region" description="Helical" evidence="2">
    <location>
        <begin position="142"/>
        <end position="169"/>
    </location>
</feature>
<gene>
    <name evidence="3" type="ORF">WMW72_30770</name>
</gene>
<feature type="transmembrane region" description="Helical" evidence="2">
    <location>
        <begin position="244"/>
        <end position="269"/>
    </location>
</feature>
<keyword evidence="2" id="KW-1133">Transmembrane helix</keyword>
<sequence length="384" mass="40974">MEYLNRPMGVGAILDRSFQLYRNHFATAFLLMLLFVGPFYLLQNLLLYNLSSVPLLPQAGDSIADSLDLFISRSNLEAEALNPGLLFFSFLLMPLYAVLLLPVLMSSQLHLVQTALQGQEVRFSEVLRQSFGRYGRVIGNSLLYGLIITGISIGIWIALVIVIVIVVALTAGLAAGLPSIGSGSLGGSIVLIIVGVVVYILVALGIWAGLSFFMIRFGFFLPIVALEDGEGAIGRSWRLTKGSFWRIFAVLLLLSVLYSIFALGSYALMIGVFKMSLIGQLINVLLVLLIAPLFTIPYAVIYFDLRVRNEGSDLENYLQASAPGGQPRVDLSYGTTGLGAGNGLDSGYGSGPTPSSSSGFGGVSEASADRSGPPKPGGSTSNDD</sequence>
<feature type="transmembrane region" description="Helical" evidence="2">
    <location>
        <begin position="85"/>
        <end position="104"/>
    </location>
</feature>
<protein>
    <recommendedName>
        <fullName evidence="5">Glycerophosphoryl diester phosphodiesterase membrane domain-containing protein</fullName>
    </recommendedName>
</protein>
<feature type="transmembrane region" description="Helical" evidence="2">
    <location>
        <begin position="21"/>
        <end position="42"/>
    </location>
</feature>
<keyword evidence="2" id="KW-0472">Membrane</keyword>
<dbReference type="RefSeq" id="WP_341419420.1">
    <property type="nucleotide sequence ID" value="NZ_JBBPCC010000028.1"/>
</dbReference>
<comment type="caution">
    <text evidence="3">The sequence shown here is derived from an EMBL/GenBank/DDBJ whole genome shotgun (WGS) entry which is preliminary data.</text>
</comment>
<evidence type="ECO:0000313" key="4">
    <source>
        <dbReference type="Proteomes" id="UP001469365"/>
    </source>
</evidence>
<evidence type="ECO:0008006" key="5">
    <source>
        <dbReference type="Google" id="ProtNLM"/>
    </source>
</evidence>
<reference evidence="3 4" key="1">
    <citation type="submission" date="2024-04" db="EMBL/GenBank/DDBJ databases">
        <title>draft genome sequnece of Paenibacillus filicis.</title>
        <authorList>
            <person name="Kim D.-U."/>
        </authorList>
    </citation>
    <scope>NUCLEOTIDE SEQUENCE [LARGE SCALE GENOMIC DNA]</scope>
    <source>
        <strain evidence="3 4">KACC14197</strain>
    </source>
</reference>
<keyword evidence="2" id="KW-0812">Transmembrane</keyword>
<dbReference type="PANTHER" id="PTHR33133:SF1">
    <property type="entry name" value="EXPRESSED PROTEIN-RELATED"/>
    <property type="match status" value="1"/>
</dbReference>
<dbReference type="EMBL" id="JBBPCC010000028">
    <property type="protein sequence ID" value="MEK8132291.1"/>
    <property type="molecule type" value="Genomic_DNA"/>
</dbReference>